<organism evidence="1 2">
    <name type="scientific">Monosporascus cannonballus</name>
    <dbReference type="NCBI Taxonomy" id="155416"/>
    <lineage>
        <taxon>Eukaryota</taxon>
        <taxon>Fungi</taxon>
        <taxon>Dikarya</taxon>
        <taxon>Ascomycota</taxon>
        <taxon>Pezizomycotina</taxon>
        <taxon>Sordariomycetes</taxon>
        <taxon>Xylariomycetidae</taxon>
        <taxon>Xylariales</taxon>
        <taxon>Xylariales incertae sedis</taxon>
        <taxon>Monosporascus</taxon>
    </lineage>
</organism>
<evidence type="ECO:0000313" key="1">
    <source>
        <dbReference type="EMBL" id="RYO78980.1"/>
    </source>
</evidence>
<proteinExistence type="predicted"/>
<dbReference type="EMBL" id="QJNS01000352">
    <property type="protein sequence ID" value="RYO78980.1"/>
    <property type="molecule type" value="Genomic_DNA"/>
</dbReference>
<accession>A0ABY0H063</accession>
<keyword evidence="2" id="KW-1185">Reference proteome</keyword>
<comment type="caution">
    <text evidence="1">The sequence shown here is derived from an EMBL/GenBank/DDBJ whole genome shotgun (WGS) entry which is preliminary data.</text>
</comment>
<sequence>MQTVKVPEGTLVCQAEALHSCSCFMLEDLGSPISPAFLPEDDEEFFMHDEDAEDEKYLRHRHSQPGSADLQHILLVYYSEDHMRWSDKRNMWYESAYKSKDKRGITQSIKVYLKDSKTSKTVPTGTDERDVADYSNQTHVSSTHRASIRRPVQSMVVAAYEHLSTQQLPFQKYR</sequence>
<gene>
    <name evidence="1" type="ORF">DL762_008397</name>
</gene>
<protein>
    <submittedName>
        <fullName evidence="1">Uncharacterized protein</fullName>
    </submittedName>
</protein>
<evidence type="ECO:0000313" key="2">
    <source>
        <dbReference type="Proteomes" id="UP000294003"/>
    </source>
</evidence>
<reference evidence="1 2" key="1">
    <citation type="submission" date="2018-06" db="EMBL/GenBank/DDBJ databases">
        <title>Complete Genomes of Monosporascus.</title>
        <authorList>
            <person name="Robinson A.J."/>
            <person name="Natvig D.O."/>
        </authorList>
    </citation>
    <scope>NUCLEOTIDE SEQUENCE [LARGE SCALE GENOMIC DNA]</scope>
    <source>
        <strain evidence="1 2">CBS 609.92</strain>
    </source>
</reference>
<name>A0ABY0H063_9PEZI</name>
<dbReference type="Proteomes" id="UP000294003">
    <property type="component" value="Unassembled WGS sequence"/>
</dbReference>